<evidence type="ECO:0000256" key="3">
    <source>
        <dbReference type="ARBA" id="ARBA00022840"/>
    </source>
</evidence>
<dbReference type="InterPro" id="IPR015415">
    <property type="entry name" value="Spast_Vps4_C"/>
</dbReference>
<dbReference type="Gene3D" id="3.40.50.300">
    <property type="entry name" value="P-loop containing nucleotide triphosphate hydrolases"/>
    <property type="match status" value="1"/>
</dbReference>
<dbReference type="Pfam" id="PF17862">
    <property type="entry name" value="AAA_lid_3"/>
    <property type="match status" value="1"/>
</dbReference>
<dbReference type="InterPro" id="IPR041569">
    <property type="entry name" value="AAA_lid_3"/>
</dbReference>
<dbReference type="OrthoDB" id="10251136at2759"/>
<dbReference type="GO" id="GO:0051013">
    <property type="term" value="P:microtubule severing"/>
    <property type="evidence" value="ECO:0007669"/>
    <property type="project" value="UniProtKB-ARBA"/>
</dbReference>
<evidence type="ECO:0000259" key="5">
    <source>
        <dbReference type="SMART" id="SM00382"/>
    </source>
</evidence>
<dbReference type="SMART" id="SM00382">
    <property type="entry name" value="AAA"/>
    <property type="match status" value="1"/>
</dbReference>
<dbReference type="PANTHER" id="PTHR23074">
    <property type="entry name" value="AAA DOMAIN-CONTAINING"/>
    <property type="match status" value="1"/>
</dbReference>
<dbReference type="GO" id="GO:0008568">
    <property type="term" value="F:microtubule severing ATPase activity"/>
    <property type="evidence" value="ECO:0007669"/>
    <property type="project" value="UniProtKB-ARBA"/>
</dbReference>
<dbReference type="InterPro" id="IPR027417">
    <property type="entry name" value="P-loop_NTPase"/>
</dbReference>
<sequence>MSFDTKNEASSEDGGSMSIVDEFNWSLHVWQKSLFNQSNSTLNSLLNANRFDYVQARYGSSGMMNPVEHESLLQYCEQLDNQNSGSGGNHANIILPLIKDMPNDCLKWKHSLPDSFLDNLKEESKRSLGSTPSFLPSSSALIDLADALMNPPKEGNDSENFSPSEMKENVHIKPPLDSSAPANRQHSNVGNSNADLTTSHMADNFRRNLCRDSDNVNKLHLPGHISPAAPEEFPRNNSSMQHISLQAYNNASNSRHTSDIEHSRIPNIYTFNPLSAKDPLSTEYSEHLKANKYNSTGRGAPYPWQKNTNNSSQELVKESDFRTAAHQLRLNQVKHCGGRGGSRHGGRGYLDDRGAPGDNTGGLSASLYGNTERRSLGTRPGAVSGKFVPPVRRGNSGDNNCGQKRGAAAAYGDSDDGNEPGPYDHMMADPRFKNIDSKMVELIMNEVLDTSPDVHWDDIAGLLDAKATIQEAVVWPMLRPDIFSGLRGPPKGVLLFGPPGTGKTMIGKAIASQSGATFFSISASSVTSKWVGEGEKMVRALFAVARVKSPSVIFIDEIDSLLCQRSDTEHESSRRIKTEFLVQLDGVGTLREQVLVVGATNRPQELDEAARRRLVKRLYIPLPDQQARRQLLEKLLSCQNHTLTATDMSWVATETEGFSGADVAALCSEAAMGPVRAIDPSRMRHIALDQVRPIGINDFRKGVSSVRPSVCQDELKLYTEWNCKYGITRAAGP</sequence>
<evidence type="ECO:0000256" key="1">
    <source>
        <dbReference type="ARBA" id="ARBA00006914"/>
    </source>
</evidence>
<protein>
    <submittedName>
        <fullName evidence="7">Fidgetin-like protein 1</fullName>
    </submittedName>
</protein>
<evidence type="ECO:0000256" key="2">
    <source>
        <dbReference type="ARBA" id="ARBA00022741"/>
    </source>
</evidence>
<feature type="region of interest" description="Disordered" evidence="4">
    <location>
        <begin position="148"/>
        <end position="198"/>
    </location>
</feature>
<keyword evidence="6" id="KW-1185">Reference proteome</keyword>
<dbReference type="PROSITE" id="PS00674">
    <property type="entry name" value="AAA"/>
    <property type="match status" value="1"/>
</dbReference>
<dbReference type="GO" id="GO:0005813">
    <property type="term" value="C:centrosome"/>
    <property type="evidence" value="ECO:0007669"/>
    <property type="project" value="UniProtKB-ARBA"/>
</dbReference>
<dbReference type="InterPro" id="IPR003593">
    <property type="entry name" value="AAA+_ATPase"/>
</dbReference>
<dbReference type="FunFam" id="3.40.50.300:FF:000093">
    <property type="entry name" value="Fidgetin-like 1"/>
    <property type="match status" value="1"/>
</dbReference>
<dbReference type="InterPro" id="IPR003959">
    <property type="entry name" value="ATPase_AAA_core"/>
</dbReference>
<gene>
    <name evidence="7" type="primary">LOC108681919</name>
</gene>
<proteinExistence type="inferred from homology"/>
<dbReference type="Proteomes" id="UP000694843">
    <property type="component" value="Unplaced"/>
</dbReference>
<dbReference type="GO" id="GO:0000070">
    <property type="term" value="P:mitotic sister chromatid segregation"/>
    <property type="evidence" value="ECO:0007669"/>
    <property type="project" value="UniProtKB-ARBA"/>
</dbReference>
<organism evidence="6 7">
    <name type="scientific">Hyalella azteca</name>
    <name type="common">Amphipod</name>
    <dbReference type="NCBI Taxonomy" id="294128"/>
    <lineage>
        <taxon>Eukaryota</taxon>
        <taxon>Metazoa</taxon>
        <taxon>Ecdysozoa</taxon>
        <taxon>Arthropoda</taxon>
        <taxon>Crustacea</taxon>
        <taxon>Multicrustacea</taxon>
        <taxon>Malacostraca</taxon>
        <taxon>Eumalacostraca</taxon>
        <taxon>Peracarida</taxon>
        <taxon>Amphipoda</taxon>
        <taxon>Senticaudata</taxon>
        <taxon>Talitrida</taxon>
        <taxon>Talitroidea</taxon>
        <taxon>Hyalellidae</taxon>
        <taxon>Hyalella</taxon>
    </lineage>
</organism>
<dbReference type="Gene3D" id="1.10.8.60">
    <property type="match status" value="1"/>
</dbReference>
<name>A0A8B7PKH2_HYAAZ</name>
<dbReference type="GO" id="GO:0016887">
    <property type="term" value="F:ATP hydrolysis activity"/>
    <property type="evidence" value="ECO:0007669"/>
    <property type="project" value="InterPro"/>
</dbReference>
<keyword evidence="2" id="KW-0547">Nucleotide-binding</keyword>
<evidence type="ECO:0000256" key="4">
    <source>
        <dbReference type="SAM" id="MobiDB-lite"/>
    </source>
</evidence>
<evidence type="ECO:0000313" key="6">
    <source>
        <dbReference type="Proteomes" id="UP000694843"/>
    </source>
</evidence>
<dbReference type="RefSeq" id="XP_018026490.1">
    <property type="nucleotide sequence ID" value="XM_018171001.2"/>
</dbReference>
<dbReference type="InterPro" id="IPR050304">
    <property type="entry name" value="MT-severing_AAA_ATPase"/>
</dbReference>
<dbReference type="GO" id="GO:0031114">
    <property type="term" value="P:regulation of microtubule depolymerization"/>
    <property type="evidence" value="ECO:0007669"/>
    <property type="project" value="UniProtKB-ARBA"/>
</dbReference>
<evidence type="ECO:0000313" key="7">
    <source>
        <dbReference type="RefSeq" id="XP_018026490.1"/>
    </source>
</evidence>
<accession>A0A8B7PKH2</accession>
<dbReference type="PANTHER" id="PTHR23074:SF17">
    <property type="entry name" value="FIDGETIN-LIKE PROTEIN 1"/>
    <property type="match status" value="1"/>
</dbReference>
<keyword evidence="3" id="KW-0067">ATP-binding</keyword>
<reference evidence="7" key="1">
    <citation type="submission" date="2025-08" db="UniProtKB">
        <authorList>
            <consortium name="RefSeq"/>
        </authorList>
    </citation>
    <scope>IDENTIFICATION</scope>
    <source>
        <tissue evidence="7">Whole organism</tissue>
    </source>
</reference>
<dbReference type="FunFam" id="1.10.8.60:FF:000022">
    <property type="entry name" value="Fidgetin like 1"/>
    <property type="match status" value="1"/>
</dbReference>
<comment type="similarity">
    <text evidence="1">Belongs to the AAA ATPase family.</text>
</comment>
<dbReference type="Pfam" id="PF00004">
    <property type="entry name" value="AAA"/>
    <property type="match status" value="1"/>
</dbReference>
<feature type="domain" description="AAA+ ATPase" evidence="5">
    <location>
        <begin position="489"/>
        <end position="624"/>
    </location>
</feature>
<feature type="region of interest" description="Disordered" evidence="4">
    <location>
        <begin position="334"/>
        <end position="420"/>
    </location>
</feature>
<dbReference type="SUPFAM" id="SSF52540">
    <property type="entry name" value="P-loop containing nucleoside triphosphate hydrolases"/>
    <property type="match status" value="1"/>
</dbReference>
<dbReference type="InterPro" id="IPR003960">
    <property type="entry name" value="ATPase_AAA_CS"/>
</dbReference>
<dbReference type="AlphaFoldDB" id="A0A8B7PKH2"/>
<dbReference type="GeneID" id="108681919"/>
<dbReference type="GO" id="GO:0005524">
    <property type="term" value="F:ATP binding"/>
    <property type="evidence" value="ECO:0007669"/>
    <property type="project" value="UniProtKB-KW"/>
</dbReference>
<feature type="compositionally biased region" description="Polar residues" evidence="4">
    <location>
        <begin position="180"/>
        <end position="198"/>
    </location>
</feature>
<dbReference type="KEGG" id="hazt:108681919"/>
<dbReference type="Pfam" id="PF09336">
    <property type="entry name" value="Vps4_C"/>
    <property type="match status" value="1"/>
</dbReference>